<evidence type="ECO:0000313" key="4">
    <source>
        <dbReference type="EMBL" id="CAD8428157.1"/>
    </source>
</evidence>
<keyword evidence="2" id="KW-0472">Membrane</keyword>
<gene>
    <name evidence="4" type="ORF">PINE0816_LOCUS24327</name>
</gene>
<dbReference type="CDD" id="cd02947">
    <property type="entry name" value="TRX_family"/>
    <property type="match status" value="1"/>
</dbReference>
<keyword evidence="2" id="KW-0812">Transmembrane</keyword>
<dbReference type="SUPFAM" id="SSF52833">
    <property type="entry name" value="Thioredoxin-like"/>
    <property type="match status" value="1"/>
</dbReference>
<dbReference type="InterPro" id="IPR036249">
    <property type="entry name" value="Thioredoxin-like_sf"/>
</dbReference>
<protein>
    <recommendedName>
        <fullName evidence="3">Thioredoxin domain-containing protein</fullName>
    </recommendedName>
</protein>
<dbReference type="Gene3D" id="3.40.30.10">
    <property type="entry name" value="Glutaredoxin"/>
    <property type="match status" value="1"/>
</dbReference>
<dbReference type="Pfam" id="PF00085">
    <property type="entry name" value="Thioredoxin"/>
    <property type="match status" value="1"/>
</dbReference>
<organism evidence="4">
    <name type="scientific">Proboscia inermis</name>
    <dbReference type="NCBI Taxonomy" id="420281"/>
    <lineage>
        <taxon>Eukaryota</taxon>
        <taxon>Sar</taxon>
        <taxon>Stramenopiles</taxon>
        <taxon>Ochrophyta</taxon>
        <taxon>Bacillariophyta</taxon>
        <taxon>Coscinodiscophyceae</taxon>
        <taxon>Rhizosoleniophycidae</taxon>
        <taxon>Rhizosoleniales</taxon>
        <taxon>Rhizosoleniaceae</taxon>
        <taxon>Proboscia</taxon>
    </lineage>
</organism>
<dbReference type="InterPro" id="IPR013766">
    <property type="entry name" value="Thioredoxin_domain"/>
</dbReference>
<keyword evidence="1" id="KW-1015">Disulfide bond</keyword>
<evidence type="ECO:0000256" key="2">
    <source>
        <dbReference type="SAM" id="Phobius"/>
    </source>
</evidence>
<sequence length="192" mass="20763">MAAICIGGICIPYTAVVPFLMLIVRWFAEQLSKRGLLPKKLAMMAGLAAPTKSKGDCCSKDVAATTNGKNSAKTGVVTTIETVEQFDSILQSQSNGYTVVKFTATWCKPCKAIQPFVDELAVLHNGAASFVSVDVDDLDDISGRYNVMAMPTFIAFHGKEKVDSMSGTKESKLEEFVKKNLPTVSLNKVKNM</sequence>
<dbReference type="PROSITE" id="PS51352">
    <property type="entry name" value="THIOREDOXIN_2"/>
    <property type="match status" value="1"/>
</dbReference>
<reference evidence="4" key="1">
    <citation type="submission" date="2021-01" db="EMBL/GenBank/DDBJ databases">
        <authorList>
            <person name="Corre E."/>
            <person name="Pelletier E."/>
            <person name="Niang G."/>
            <person name="Scheremetjew M."/>
            <person name="Finn R."/>
            <person name="Kale V."/>
            <person name="Holt S."/>
            <person name="Cochrane G."/>
            <person name="Meng A."/>
            <person name="Brown T."/>
            <person name="Cohen L."/>
        </authorList>
    </citation>
    <scope>NUCLEOTIDE SEQUENCE</scope>
    <source>
        <strain evidence="4">CCAP1064/1</strain>
    </source>
</reference>
<name>A0A7S0CMV2_9STRA</name>
<dbReference type="PANTHER" id="PTHR46115">
    <property type="entry name" value="THIOREDOXIN-LIKE PROTEIN 1"/>
    <property type="match status" value="1"/>
</dbReference>
<accession>A0A7S0CMV2</accession>
<dbReference type="EMBL" id="HBEL01053150">
    <property type="protein sequence ID" value="CAD8428157.1"/>
    <property type="molecule type" value="Transcribed_RNA"/>
</dbReference>
<proteinExistence type="predicted"/>
<evidence type="ECO:0000256" key="1">
    <source>
        <dbReference type="ARBA" id="ARBA00023157"/>
    </source>
</evidence>
<evidence type="ECO:0000259" key="3">
    <source>
        <dbReference type="PROSITE" id="PS51352"/>
    </source>
</evidence>
<dbReference type="AlphaFoldDB" id="A0A7S0CMV2"/>
<keyword evidence="2" id="KW-1133">Transmembrane helix</keyword>
<feature type="transmembrane region" description="Helical" evidence="2">
    <location>
        <begin position="6"/>
        <end position="28"/>
    </location>
</feature>
<feature type="domain" description="Thioredoxin" evidence="3">
    <location>
        <begin position="43"/>
        <end position="182"/>
    </location>
</feature>